<dbReference type="InterPro" id="IPR051270">
    <property type="entry name" value="Tyrosine-tRNA_ligase_regulator"/>
</dbReference>
<dbReference type="RefSeq" id="WP_320689765.1">
    <property type="nucleotide sequence ID" value="NZ_JAXBLV010000244.1"/>
</dbReference>
<dbReference type="EMBL" id="JAXBLV010000244">
    <property type="protein sequence ID" value="MDY3563594.1"/>
    <property type="molecule type" value="Genomic_DNA"/>
</dbReference>
<dbReference type="InterPro" id="IPR008231">
    <property type="entry name" value="CsaA"/>
</dbReference>
<evidence type="ECO:0000256" key="2">
    <source>
        <dbReference type="ARBA" id="ARBA00022884"/>
    </source>
</evidence>
<evidence type="ECO:0000313" key="5">
    <source>
        <dbReference type="EMBL" id="MDY3563594.1"/>
    </source>
</evidence>
<organism evidence="5 6">
    <name type="scientific">Gemmata algarum</name>
    <dbReference type="NCBI Taxonomy" id="2975278"/>
    <lineage>
        <taxon>Bacteria</taxon>
        <taxon>Pseudomonadati</taxon>
        <taxon>Planctomycetota</taxon>
        <taxon>Planctomycetia</taxon>
        <taxon>Gemmatales</taxon>
        <taxon>Gemmataceae</taxon>
        <taxon>Gemmata</taxon>
    </lineage>
</organism>
<dbReference type="Gene3D" id="2.40.50.140">
    <property type="entry name" value="Nucleic acid-binding proteins"/>
    <property type="match status" value="1"/>
</dbReference>
<dbReference type="Proteomes" id="UP001272242">
    <property type="component" value="Unassembled WGS sequence"/>
</dbReference>
<dbReference type="NCBIfam" id="TIGR02222">
    <property type="entry name" value="chap_CsaA"/>
    <property type="match status" value="1"/>
</dbReference>
<dbReference type="SUPFAM" id="SSF50249">
    <property type="entry name" value="Nucleic acid-binding proteins"/>
    <property type="match status" value="1"/>
</dbReference>
<accession>A0ABU5FCR3</accession>
<evidence type="ECO:0000256" key="3">
    <source>
        <dbReference type="PROSITE-ProRule" id="PRU00209"/>
    </source>
</evidence>
<keyword evidence="1 3" id="KW-0820">tRNA-binding</keyword>
<dbReference type="PANTHER" id="PTHR11586:SF37">
    <property type="entry name" value="TRNA-BINDING DOMAIN-CONTAINING PROTEIN"/>
    <property type="match status" value="1"/>
</dbReference>
<comment type="caution">
    <text evidence="5">The sequence shown here is derived from an EMBL/GenBank/DDBJ whole genome shotgun (WGS) entry which is preliminary data.</text>
</comment>
<evidence type="ECO:0000313" key="6">
    <source>
        <dbReference type="Proteomes" id="UP001272242"/>
    </source>
</evidence>
<dbReference type="NCBIfam" id="NF007495">
    <property type="entry name" value="PRK10089.1-4"/>
    <property type="match status" value="1"/>
</dbReference>
<keyword evidence="2 3" id="KW-0694">RNA-binding</keyword>
<dbReference type="Pfam" id="PF01588">
    <property type="entry name" value="tRNA_bind"/>
    <property type="match status" value="1"/>
</dbReference>
<protein>
    <submittedName>
        <fullName evidence="5">tRNA-binding protein</fullName>
    </submittedName>
</protein>
<reference evidence="6" key="1">
    <citation type="journal article" date="2023" name="Mar. Drugs">
        <title>Gemmata algarum, a Novel Planctomycete Isolated from an Algal Mat, Displays Antimicrobial Activity.</title>
        <authorList>
            <person name="Kumar G."/>
            <person name="Kallscheuer N."/>
            <person name="Kashif M."/>
            <person name="Ahamad S."/>
            <person name="Jagadeeshwari U."/>
            <person name="Pannikurungottu S."/>
            <person name="Haufschild T."/>
            <person name="Kabuu M."/>
            <person name="Sasikala C."/>
            <person name="Jogler C."/>
            <person name="Ramana C."/>
        </authorList>
    </citation>
    <scope>NUCLEOTIDE SEQUENCE [LARGE SCALE GENOMIC DNA]</scope>
    <source>
        <strain evidence="6">JC673</strain>
    </source>
</reference>
<sequence length="109" mass="11631">MQPLEAFGLVDVRVGRIVRAEPNAGARKPAFKLWIDFGPLGIKQSSAQLVALYTPDTLVGRLVVAAVNLGVRKVNGFNSEVLVLGAPDESGHVVLLAPDREVPLGGRMF</sequence>
<dbReference type="InterPro" id="IPR012340">
    <property type="entry name" value="NA-bd_OB-fold"/>
</dbReference>
<feature type="domain" description="TRNA-binding" evidence="4">
    <location>
        <begin position="6"/>
        <end position="109"/>
    </location>
</feature>
<keyword evidence="6" id="KW-1185">Reference proteome</keyword>
<name>A0ABU5FCR3_9BACT</name>
<dbReference type="CDD" id="cd02798">
    <property type="entry name" value="tRNA_bind_CsaA"/>
    <property type="match status" value="1"/>
</dbReference>
<evidence type="ECO:0000259" key="4">
    <source>
        <dbReference type="PROSITE" id="PS50886"/>
    </source>
</evidence>
<proteinExistence type="predicted"/>
<evidence type="ECO:0000256" key="1">
    <source>
        <dbReference type="ARBA" id="ARBA00022555"/>
    </source>
</evidence>
<gene>
    <name evidence="5" type="ORF">R5W23_005208</name>
</gene>
<dbReference type="NCBIfam" id="NF007494">
    <property type="entry name" value="PRK10089.1-3"/>
    <property type="match status" value="1"/>
</dbReference>
<dbReference type="InterPro" id="IPR002547">
    <property type="entry name" value="tRNA-bd_dom"/>
</dbReference>
<dbReference type="PANTHER" id="PTHR11586">
    <property type="entry name" value="TRNA-AMINOACYLATION COFACTOR ARC1 FAMILY MEMBER"/>
    <property type="match status" value="1"/>
</dbReference>
<dbReference type="PROSITE" id="PS50886">
    <property type="entry name" value="TRBD"/>
    <property type="match status" value="1"/>
</dbReference>